<keyword evidence="3" id="KW-1185">Reference proteome</keyword>
<comment type="caution">
    <text evidence="2">The sequence shown here is derived from an EMBL/GenBank/DDBJ whole genome shotgun (WGS) entry which is preliminary data.</text>
</comment>
<evidence type="ECO:0000313" key="2">
    <source>
        <dbReference type="EMBL" id="CAL1539872.1"/>
    </source>
</evidence>
<accession>A0AAV2I055</accession>
<name>A0AAV2I055_LYMST</name>
<dbReference type="SUPFAM" id="SSF63829">
    <property type="entry name" value="Calcium-dependent phosphotriesterase"/>
    <property type="match status" value="1"/>
</dbReference>
<dbReference type="Proteomes" id="UP001497497">
    <property type="component" value="Unassembled WGS sequence"/>
</dbReference>
<dbReference type="Gene3D" id="2.120.10.30">
    <property type="entry name" value="TolB, C-terminal domain"/>
    <property type="match status" value="1"/>
</dbReference>
<sequence>MFSENLPGVPGNIRRSSRGTYWVGLSFVRHAGVPSSMDTYSNNPSARQRTVYSVDQNTIRSYYLRYGMIVELDATGKPIGSLHDPTGMVINSISEAAENEGLLYITSPSVPYVLRIVLPQGDNRVVTIDSVIQVLRSRCQIPEDKLVEAKAVLTQYISQQTGNSTITPTTNTSPTSFTTATPTITV</sequence>
<feature type="region of interest" description="Disordered" evidence="1">
    <location>
        <begin position="165"/>
        <end position="186"/>
    </location>
</feature>
<proteinExistence type="predicted"/>
<organism evidence="2 3">
    <name type="scientific">Lymnaea stagnalis</name>
    <name type="common">Great pond snail</name>
    <name type="synonym">Helix stagnalis</name>
    <dbReference type="NCBI Taxonomy" id="6523"/>
    <lineage>
        <taxon>Eukaryota</taxon>
        <taxon>Metazoa</taxon>
        <taxon>Spiralia</taxon>
        <taxon>Lophotrochozoa</taxon>
        <taxon>Mollusca</taxon>
        <taxon>Gastropoda</taxon>
        <taxon>Heterobranchia</taxon>
        <taxon>Euthyneura</taxon>
        <taxon>Panpulmonata</taxon>
        <taxon>Hygrophila</taxon>
        <taxon>Lymnaeoidea</taxon>
        <taxon>Lymnaeidae</taxon>
        <taxon>Lymnaea</taxon>
    </lineage>
</organism>
<gene>
    <name evidence="2" type="ORF">GSLYS_00013604001</name>
</gene>
<evidence type="ECO:0000313" key="3">
    <source>
        <dbReference type="Proteomes" id="UP001497497"/>
    </source>
</evidence>
<evidence type="ECO:0000256" key="1">
    <source>
        <dbReference type="SAM" id="MobiDB-lite"/>
    </source>
</evidence>
<dbReference type="EMBL" id="CAXITT010000359">
    <property type="protein sequence ID" value="CAL1539872.1"/>
    <property type="molecule type" value="Genomic_DNA"/>
</dbReference>
<protein>
    <submittedName>
        <fullName evidence="2">Uncharacterized protein</fullName>
    </submittedName>
</protein>
<dbReference type="AlphaFoldDB" id="A0AAV2I055"/>
<reference evidence="2 3" key="1">
    <citation type="submission" date="2024-04" db="EMBL/GenBank/DDBJ databases">
        <authorList>
            <consortium name="Genoscope - CEA"/>
            <person name="William W."/>
        </authorList>
    </citation>
    <scope>NUCLEOTIDE SEQUENCE [LARGE SCALE GENOMIC DNA]</scope>
</reference>
<dbReference type="InterPro" id="IPR011042">
    <property type="entry name" value="6-blade_b-propeller_TolB-like"/>
</dbReference>